<organism evidence="3 4">
    <name type="scientific">Segatella copri</name>
    <dbReference type="NCBI Taxonomy" id="165179"/>
    <lineage>
        <taxon>Bacteria</taxon>
        <taxon>Pseudomonadati</taxon>
        <taxon>Bacteroidota</taxon>
        <taxon>Bacteroidia</taxon>
        <taxon>Bacteroidales</taxon>
        <taxon>Prevotellaceae</taxon>
        <taxon>Segatella</taxon>
    </lineage>
</organism>
<dbReference type="Proteomes" id="UP000284562">
    <property type="component" value="Unassembled WGS sequence"/>
</dbReference>
<reference evidence="3 4" key="1">
    <citation type="submission" date="2018-08" db="EMBL/GenBank/DDBJ databases">
        <title>A genome reference for cultivated species of the human gut microbiota.</title>
        <authorList>
            <person name="Zou Y."/>
            <person name="Xue W."/>
            <person name="Luo G."/>
        </authorList>
    </citation>
    <scope>NUCLEOTIDE SEQUENCE [LARGE SCALE GENOMIC DNA]</scope>
    <source>
        <strain evidence="3 4">AF43-2</strain>
    </source>
</reference>
<sequence length="477" mass="55243">MSKGTTIISDLRSFFSENENNRAINAIMRVMECIKIRPEQIGTEKKENCKFTNVQVLNLLVLFPFFVVRNAYRYSGSSLSRLFCCEKDMFYRFMNDGNIKWRKLLYAMNLQLLRKIRHSTEAEHDKPVCLIIDDTDAPKSGRKSELIGKVFSHIEHKTILGYKCLTLLLSDGMSQLFLDFSLHGEEGRKPDKKQGLTDKQRKARYSKDHSGEAVEERVREYTMSKIEKAIEMVKHAIKRGVRFDYLLIDSWFTCADFVRLITSRHIKCHLIGMIKMGNTKYHTQWGDLTANRIIKKLQKQGLAKHNRTLRCTYCTIDVKFAGTTVRLFFSKRGRNGHWNGLLTTDLSLSFLKAYRTYATRWTTEVAYHDCKQLLDFGRCQSVHFSAQIASFTLTMMQYNILCTVKRFEAYETIGALFRETTTGTLELSASDRIWELILDTILEIAEIISADASELLSAVIDANPKFRKLYQMYKLVA</sequence>
<accession>A0AA92V2Q6</accession>
<dbReference type="Pfam" id="PF13546">
    <property type="entry name" value="DDE_5"/>
    <property type="match status" value="1"/>
</dbReference>
<comment type="caution">
    <text evidence="3">The sequence shown here is derived from an EMBL/GenBank/DDBJ whole genome shotgun (WGS) entry which is preliminary data.</text>
</comment>
<dbReference type="SUPFAM" id="SSF53098">
    <property type="entry name" value="Ribonuclease H-like"/>
    <property type="match status" value="1"/>
</dbReference>
<gene>
    <name evidence="3" type="ORF">DW064_15630</name>
</gene>
<dbReference type="InterPro" id="IPR038721">
    <property type="entry name" value="IS701-like_DDE_dom"/>
</dbReference>
<dbReference type="InterPro" id="IPR012337">
    <property type="entry name" value="RNaseH-like_sf"/>
</dbReference>
<feature type="region of interest" description="Disordered" evidence="1">
    <location>
        <begin position="187"/>
        <end position="211"/>
    </location>
</feature>
<dbReference type="EMBL" id="QRNN01000131">
    <property type="protein sequence ID" value="RHK44465.1"/>
    <property type="molecule type" value="Genomic_DNA"/>
</dbReference>
<proteinExistence type="predicted"/>
<protein>
    <submittedName>
        <fullName evidence="3">IS4 family transposase</fullName>
    </submittedName>
</protein>
<evidence type="ECO:0000259" key="2">
    <source>
        <dbReference type="Pfam" id="PF13546"/>
    </source>
</evidence>
<feature type="domain" description="Transposase IS701-like DDE" evidence="2">
    <location>
        <begin position="88"/>
        <end position="266"/>
    </location>
</feature>
<evidence type="ECO:0000313" key="3">
    <source>
        <dbReference type="EMBL" id="RHK44465.1"/>
    </source>
</evidence>
<evidence type="ECO:0000313" key="4">
    <source>
        <dbReference type="Proteomes" id="UP000284562"/>
    </source>
</evidence>
<evidence type="ECO:0000256" key="1">
    <source>
        <dbReference type="SAM" id="MobiDB-lite"/>
    </source>
</evidence>
<name>A0AA92V2Q6_9BACT</name>
<dbReference type="AlphaFoldDB" id="A0AA92V2Q6"/>